<reference evidence="2 3" key="1">
    <citation type="submission" date="2019-08" db="EMBL/GenBank/DDBJ databases">
        <title>A chromosome-level genome assembly, high-density linkage maps, and genome scans reveal the genomic architecture of hybrid incompatibilities underlying speciation via character displacement in darters (Percidae: Etheostominae).</title>
        <authorList>
            <person name="Moran R.L."/>
            <person name="Catchen J.M."/>
            <person name="Fuller R.C."/>
        </authorList>
    </citation>
    <scope>NUCLEOTIDE SEQUENCE [LARGE SCALE GENOMIC DNA]</scope>
    <source>
        <strain evidence="2">EspeVRDwgs_2016</strain>
        <tissue evidence="2">Muscle</tissue>
    </source>
</reference>
<accession>A0A5J5DS52</accession>
<dbReference type="SUPFAM" id="SSF47923">
    <property type="entry name" value="Ypt/Rab-GAP domain of gyp1p"/>
    <property type="match status" value="1"/>
</dbReference>
<feature type="non-terminal residue" evidence="2">
    <location>
        <position position="113"/>
    </location>
</feature>
<evidence type="ECO:0000313" key="2">
    <source>
        <dbReference type="EMBL" id="KAA8596033.1"/>
    </source>
</evidence>
<gene>
    <name evidence="2" type="ORF">FQN60_011324</name>
</gene>
<proteinExistence type="predicted"/>
<dbReference type="InterPro" id="IPR035969">
    <property type="entry name" value="Rab-GAP_TBC_sf"/>
</dbReference>
<keyword evidence="3" id="KW-1185">Reference proteome</keyword>
<name>A0A5J5DS52_9PERO</name>
<dbReference type="PROSITE" id="PS50086">
    <property type="entry name" value="TBC_RABGAP"/>
    <property type="match status" value="1"/>
</dbReference>
<dbReference type="Pfam" id="PF00566">
    <property type="entry name" value="RabGAP-TBC"/>
    <property type="match status" value="1"/>
</dbReference>
<evidence type="ECO:0000259" key="1">
    <source>
        <dbReference type="PROSITE" id="PS50086"/>
    </source>
</evidence>
<dbReference type="PANTHER" id="PTHR47219">
    <property type="entry name" value="RAB GTPASE-ACTIVATING PROTEIN 1-LIKE"/>
    <property type="match status" value="1"/>
</dbReference>
<dbReference type="GO" id="GO:0031267">
    <property type="term" value="F:small GTPase binding"/>
    <property type="evidence" value="ECO:0007669"/>
    <property type="project" value="TreeGrafter"/>
</dbReference>
<sequence>MYSLSPALCRQMVKRVYKGIPLQLRGRAWALMLDVDRAKNDNQGKYERMKEQARRDSSEIKQIDLDINRTFRNHIMFTDRFGEVSYCQGMSQVAALLLMFMNEEDAFWALSQL</sequence>
<dbReference type="Proteomes" id="UP000327493">
    <property type="component" value="Chromosome 1"/>
</dbReference>
<protein>
    <recommendedName>
        <fullName evidence="1">Rab-GAP TBC domain-containing protein</fullName>
    </recommendedName>
</protein>
<dbReference type="GO" id="GO:0005096">
    <property type="term" value="F:GTPase activator activity"/>
    <property type="evidence" value="ECO:0007669"/>
    <property type="project" value="TreeGrafter"/>
</dbReference>
<feature type="domain" description="Rab-GAP TBC" evidence="1">
    <location>
        <begin position="19"/>
        <end position="113"/>
    </location>
</feature>
<evidence type="ECO:0000313" key="3">
    <source>
        <dbReference type="Proteomes" id="UP000327493"/>
    </source>
</evidence>
<dbReference type="PANTHER" id="PTHR47219:SF25">
    <property type="entry name" value="RAB-GAP TBC DOMAIN-CONTAINING PROTEIN"/>
    <property type="match status" value="1"/>
</dbReference>
<dbReference type="AlphaFoldDB" id="A0A5J5DS52"/>
<dbReference type="EMBL" id="VOFY01000001">
    <property type="protein sequence ID" value="KAA8596033.1"/>
    <property type="molecule type" value="Genomic_DNA"/>
</dbReference>
<dbReference type="InterPro" id="IPR050302">
    <property type="entry name" value="Rab_GAP_TBC_domain"/>
</dbReference>
<comment type="caution">
    <text evidence="2">The sequence shown here is derived from an EMBL/GenBank/DDBJ whole genome shotgun (WGS) entry which is preliminary data.</text>
</comment>
<dbReference type="Gene3D" id="1.10.8.270">
    <property type="entry name" value="putative rabgap domain of human tbc1 domain family member 14 like domains"/>
    <property type="match status" value="2"/>
</dbReference>
<organism evidence="2 3">
    <name type="scientific">Etheostoma spectabile</name>
    <name type="common">orangethroat darter</name>
    <dbReference type="NCBI Taxonomy" id="54343"/>
    <lineage>
        <taxon>Eukaryota</taxon>
        <taxon>Metazoa</taxon>
        <taxon>Chordata</taxon>
        <taxon>Craniata</taxon>
        <taxon>Vertebrata</taxon>
        <taxon>Euteleostomi</taxon>
        <taxon>Actinopterygii</taxon>
        <taxon>Neopterygii</taxon>
        <taxon>Teleostei</taxon>
        <taxon>Neoteleostei</taxon>
        <taxon>Acanthomorphata</taxon>
        <taxon>Eupercaria</taxon>
        <taxon>Perciformes</taxon>
        <taxon>Percoidei</taxon>
        <taxon>Percidae</taxon>
        <taxon>Etheostomatinae</taxon>
        <taxon>Etheostoma</taxon>
    </lineage>
</organism>
<dbReference type="InterPro" id="IPR000195">
    <property type="entry name" value="Rab-GAP-TBC_dom"/>
</dbReference>